<evidence type="ECO:0000313" key="1">
    <source>
        <dbReference type="EMBL" id="RDW27637.1"/>
    </source>
</evidence>
<gene>
    <name evidence="1" type="ORF">B0I71DRAFT_16480</name>
</gene>
<dbReference type="AlphaFoldDB" id="A0A371CBF5"/>
<dbReference type="OrthoDB" id="4072847at2759"/>
<evidence type="ECO:0000313" key="2">
    <source>
        <dbReference type="Proteomes" id="UP000256601"/>
    </source>
</evidence>
<dbReference type="EMBL" id="KZ858960">
    <property type="protein sequence ID" value="RDW27637.1"/>
    <property type="molecule type" value="Genomic_DNA"/>
</dbReference>
<reference evidence="1 2" key="1">
    <citation type="submission" date="2018-07" db="EMBL/GenBank/DDBJ databases">
        <title>Draft Genome Assemblies for Five Robust Yarrowia lipolytica Strains Exhibiting High Lipid Production and Pentose Sugar Utilization and Sugar Alcohol Secretion from Undetoxified Lignocellulosic Biomass Hydrolysates.</title>
        <authorList>
            <consortium name="DOE Joint Genome Institute"/>
            <person name="Walker C."/>
            <person name="Ryu S."/>
            <person name="Na H."/>
            <person name="Zane M."/>
            <person name="LaButti K."/>
            <person name="Lipzen A."/>
            <person name="Haridas S."/>
            <person name="Barry K."/>
            <person name="Grigoriev I.V."/>
            <person name="Quarterman J."/>
            <person name="Slininger P."/>
            <person name="Dien B."/>
            <person name="Trinh C.T."/>
        </authorList>
    </citation>
    <scope>NUCLEOTIDE SEQUENCE [LARGE SCALE GENOMIC DNA]</scope>
    <source>
        <strain evidence="1 2">YB392</strain>
    </source>
</reference>
<dbReference type="Proteomes" id="UP000256601">
    <property type="component" value="Unassembled WGS sequence"/>
</dbReference>
<proteinExistence type="predicted"/>
<organism evidence="1 2">
    <name type="scientific">Yarrowia lipolytica</name>
    <name type="common">Candida lipolytica</name>
    <dbReference type="NCBI Taxonomy" id="4952"/>
    <lineage>
        <taxon>Eukaryota</taxon>
        <taxon>Fungi</taxon>
        <taxon>Dikarya</taxon>
        <taxon>Ascomycota</taxon>
        <taxon>Saccharomycotina</taxon>
        <taxon>Dipodascomycetes</taxon>
        <taxon>Dipodascales</taxon>
        <taxon>Dipodascales incertae sedis</taxon>
        <taxon>Yarrowia</taxon>
    </lineage>
</organism>
<dbReference type="VEuPathDB" id="FungiDB:YALI1_F30593g"/>
<dbReference type="VEuPathDB" id="FungiDB:YALI0_F23353g"/>
<accession>A0A371CBF5</accession>
<protein>
    <submittedName>
        <fullName evidence="1">Uncharacterized protein</fullName>
    </submittedName>
</protein>
<sequence length="338" mass="37602">MSMTMTYSQSVSGGTPYIVNKQYIGAIGICHATGGSTNTYVNNLLHRCNYMPGKETNGFKINYDNDTSLYVFHGSAVNLASYCEHMVVLCEGDMSTKVLALAKLFVFFKVESITWVCEPSDLENVRRVVNEHLEGKTKLQSHFSYPTEYVGPLFKISAGEQTKKNLRKRLMPSFGQDPRFDIISVKPGNLIFGRVSQGSIKAGDKIFMGRHGPPVCFHVESITGGKQTLIANEFAELQVNCPVTLKAGDLIEPFKAPLRDIPYMEWGHTKQRFDTIYMHRGAATVPLLVDQMNRQVTFQNDKQALLMSALGRYCLSLDKEGLVGVTRMSAGAGYSEHD</sequence>
<name>A0A371CBF5_YARLL</name>